<name>A0A0F9VMK8_9ZZZZ</name>
<organism evidence="2">
    <name type="scientific">marine sediment metagenome</name>
    <dbReference type="NCBI Taxonomy" id="412755"/>
    <lineage>
        <taxon>unclassified sequences</taxon>
        <taxon>metagenomes</taxon>
        <taxon>ecological metagenomes</taxon>
    </lineage>
</organism>
<dbReference type="SUPFAM" id="SSF51261">
    <property type="entry name" value="Duplicated hybrid motif"/>
    <property type="match status" value="1"/>
</dbReference>
<dbReference type="Pfam" id="PF01551">
    <property type="entry name" value="Peptidase_M23"/>
    <property type="match status" value="1"/>
</dbReference>
<sequence length="228" mass="25583">MNILLQTLKSYSKESISILDTTIKIDDYVPLDLSKNNTELVGLDITDHTVCQDYIDKILKDNHAGIAYGGYLEQRNLYSDKNSFSSSNKPIRDIHLGIDFWCTDGTSVIVPIDGKVHSFKNNNIIGDYGPTIILEHVSNNVTFYTLYGHLSIDSLNELERGKEFKAGDKLAVLGTSDINVNYAPHLHFQIIRDLEGNEGDYPGVCTKADLYHYKENCPDPNILLKLKG</sequence>
<gene>
    <name evidence="2" type="ORF">LCGC14_0067550</name>
</gene>
<evidence type="ECO:0000313" key="2">
    <source>
        <dbReference type="EMBL" id="KKO06336.1"/>
    </source>
</evidence>
<dbReference type="InterPro" id="IPR050570">
    <property type="entry name" value="Cell_wall_metabolism_enzyme"/>
</dbReference>
<dbReference type="CDD" id="cd12797">
    <property type="entry name" value="M23_peptidase"/>
    <property type="match status" value="1"/>
</dbReference>
<protein>
    <recommendedName>
        <fullName evidence="1">M23ase beta-sheet core domain-containing protein</fullName>
    </recommendedName>
</protein>
<proteinExistence type="predicted"/>
<dbReference type="InterPro" id="IPR016047">
    <property type="entry name" value="M23ase_b-sheet_dom"/>
</dbReference>
<dbReference type="EMBL" id="LAZR01000016">
    <property type="protein sequence ID" value="KKO06336.1"/>
    <property type="molecule type" value="Genomic_DNA"/>
</dbReference>
<dbReference type="Gene3D" id="2.70.70.10">
    <property type="entry name" value="Glucose Permease (Domain IIA)"/>
    <property type="match status" value="1"/>
</dbReference>
<dbReference type="PANTHER" id="PTHR21666">
    <property type="entry name" value="PEPTIDASE-RELATED"/>
    <property type="match status" value="1"/>
</dbReference>
<dbReference type="PANTHER" id="PTHR21666:SF270">
    <property type="entry name" value="MUREIN HYDROLASE ACTIVATOR ENVC"/>
    <property type="match status" value="1"/>
</dbReference>
<dbReference type="AlphaFoldDB" id="A0A0F9VMK8"/>
<dbReference type="GO" id="GO:0004222">
    <property type="term" value="F:metalloendopeptidase activity"/>
    <property type="evidence" value="ECO:0007669"/>
    <property type="project" value="TreeGrafter"/>
</dbReference>
<accession>A0A0F9VMK8</accession>
<dbReference type="InterPro" id="IPR011055">
    <property type="entry name" value="Dup_hybrid_motif"/>
</dbReference>
<feature type="domain" description="M23ase beta-sheet core" evidence="1">
    <location>
        <begin position="94"/>
        <end position="192"/>
    </location>
</feature>
<comment type="caution">
    <text evidence="2">The sequence shown here is derived from an EMBL/GenBank/DDBJ whole genome shotgun (WGS) entry which is preliminary data.</text>
</comment>
<evidence type="ECO:0000259" key="1">
    <source>
        <dbReference type="Pfam" id="PF01551"/>
    </source>
</evidence>
<reference evidence="2" key="1">
    <citation type="journal article" date="2015" name="Nature">
        <title>Complex archaea that bridge the gap between prokaryotes and eukaryotes.</title>
        <authorList>
            <person name="Spang A."/>
            <person name="Saw J.H."/>
            <person name="Jorgensen S.L."/>
            <person name="Zaremba-Niedzwiedzka K."/>
            <person name="Martijn J."/>
            <person name="Lind A.E."/>
            <person name="van Eijk R."/>
            <person name="Schleper C."/>
            <person name="Guy L."/>
            <person name="Ettema T.J."/>
        </authorList>
    </citation>
    <scope>NUCLEOTIDE SEQUENCE</scope>
</reference>